<proteinExistence type="predicted"/>
<feature type="domain" description="YlxR" evidence="1">
    <location>
        <begin position="10"/>
        <end position="83"/>
    </location>
</feature>
<dbReference type="Pfam" id="PF04296">
    <property type="entry name" value="YlxR"/>
    <property type="match status" value="1"/>
</dbReference>
<evidence type="ECO:0000259" key="1">
    <source>
        <dbReference type="Pfam" id="PF04296"/>
    </source>
</evidence>
<dbReference type="SUPFAM" id="SSF64376">
    <property type="entry name" value="YlxR-like"/>
    <property type="match status" value="1"/>
</dbReference>
<organism evidence="2 3">
    <name type="scientific">Oceanobacillus arenosus</name>
    <dbReference type="NCBI Taxonomy" id="1229153"/>
    <lineage>
        <taxon>Bacteria</taxon>
        <taxon>Bacillati</taxon>
        <taxon>Bacillota</taxon>
        <taxon>Bacilli</taxon>
        <taxon>Bacillales</taxon>
        <taxon>Bacillaceae</taxon>
        <taxon>Oceanobacillus</taxon>
    </lineage>
</organism>
<reference evidence="3" key="1">
    <citation type="submission" date="2017-11" db="EMBL/GenBank/DDBJ databases">
        <authorList>
            <person name="Zhu W."/>
        </authorList>
    </citation>
    <scope>NUCLEOTIDE SEQUENCE [LARGE SCALE GENOMIC DNA]</scope>
    <source>
        <strain evidence="3">CAU 1183</strain>
    </source>
</reference>
<dbReference type="InterPro" id="IPR037465">
    <property type="entry name" value="YlxR"/>
</dbReference>
<dbReference type="PANTHER" id="PTHR34215">
    <property type="entry name" value="BLL0784 PROTEIN"/>
    <property type="match status" value="1"/>
</dbReference>
<comment type="caution">
    <text evidence="2">The sequence shown here is derived from an EMBL/GenBank/DDBJ whole genome shotgun (WGS) entry which is preliminary data.</text>
</comment>
<accession>A0A3D8PW69</accession>
<sequence length="93" mass="10613">MVKQRKTPERKCIITNEMKPKKDLIRVVRNKEGEVFVDPTGKKNGRGAYLSRDLDVIVKAEKSNALNRQLNTEVDASIYEELRILVTGNANEK</sequence>
<dbReference type="InterPro" id="IPR007393">
    <property type="entry name" value="YlxR_dom"/>
</dbReference>
<dbReference type="PANTHER" id="PTHR34215:SF1">
    <property type="entry name" value="YLXR DOMAIN-CONTAINING PROTEIN"/>
    <property type="match status" value="1"/>
</dbReference>
<dbReference type="Gene3D" id="3.30.1230.10">
    <property type="entry name" value="YlxR-like"/>
    <property type="match status" value="1"/>
</dbReference>
<dbReference type="CDD" id="cd00279">
    <property type="entry name" value="YlxR"/>
    <property type="match status" value="1"/>
</dbReference>
<dbReference type="Proteomes" id="UP000257143">
    <property type="component" value="Unassembled WGS sequence"/>
</dbReference>
<dbReference type="NCBIfam" id="NF047356">
    <property type="entry name" value="RNA_bind_RnpM"/>
    <property type="match status" value="1"/>
</dbReference>
<dbReference type="EMBL" id="PIOC01000012">
    <property type="protein sequence ID" value="RDW19518.1"/>
    <property type="molecule type" value="Genomic_DNA"/>
</dbReference>
<gene>
    <name evidence="2" type="ORF">CWR48_07295</name>
</gene>
<dbReference type="AlphaFoldDB" id="A0A3D8PW69"/>
<evidence type="ECO:0000313" key="2">
    <source>
        <dbReference type="EMBL" id="RDW19518.1"/>
    </source>
</evidence>
<keyword evidence="3" id="KW-1185">Reference proteome</keyword>
<dbReference type="InterPro" id="IPR035931">
    <property type="entry name" value="YlxR-like_sf"/>
</dbReference>
<dbReference type="OrthoDB" id="9813251at2"/>
<evidence type="ECO:0000313" key="3">
    <source>
        <dbReference type="Proteomes" id="UP000257143"/>
    </source>
</evidence>
<name>A0A3D8PW69_9BACI</name>
<dbReference type="RefSeq" id="WP_115772593.1">
    <property type="nucleotide sequence ID" value="NZ_PIOC01000012.1"/>
</dbReference>
<protein>
    <submittedName>
        <fullName evidence="2">DUF448 domain-containing protein</fullName>
    </submittedName>
</protein>